<proteinExistence type="predicted"/>
<name>A0A7V8RN19_9PSED</name>
<organism evidence="1 2">
    <name type="scientific">Pseudomonas brassicacearum subsp. neoaurantiaca</name>
    <dbReference type="NCBI Taxonomy" id="494916"/>
    <lineage>
        <taxon>Bacteria</taxon>
        <taxon>Pseudomonadati</taxon>
        <taxon>Pseudomonadota</taxon>
        <taxon>Gammaproteobacteria</taxon>
        <taxon>Pseudomonadales</taxon>
        <taxon>Pseudomonadaceae</taxon>
        <taxon>Pseudomonas</taxon>
    </lineage>
</organism>
<sequence>MKSGYRQAIESVIAQEAKLAEVSRLHAESADRERQLADALLSNRETLERYEARVLELESQILRSIGQRLEAEV</sequence>
<accession>A0A7V8RN19</accession>
<dbReference type="Proteomes" id="UP000572407">
    <property type="component" value="Unassembled WGS sequence"/>
</dbReference>
<gene>
    <name evidence="1" type="ORF">FHK92_17180</name>
</gene>
<dbReference type="EMBL" id="VDLV01000029">
    <property type="protein sequence ID" value="MBA1379519.1"/>
    <property type="molecule type" value="Genomic_DNA"/>
</dbReference>
<evidence type="ECO:0000313" key="1">
    <source>
        <dbReference type="EMBL" id="MBA1379519.1"/>
    </source>
</evidence>
<reference evidence="1 2" key="1">
    <citation type="submission" date="2019-06" db="EMBL/GenBank/DDBJ databases">
        <title>Analysis of the biodiversity of Brassica napus bacterial endophytes for the selection of potential efficient biofertilizers for rapeseed crops.</title>
        <authorList>
            <person name="Jimenez-Gomez A."/>
            <person name="Saati-Santamaria Z."/>
            <person name="Menendez E."/>
            <person name="Rivas R."/>
            <person name="Mateos P.F."/>
            <person name="Velazquez E."/>
            <person name="Garcia-Fraile P."/>
        </authorList>
    </citation>
    <scope>NUCLEOTIDE SEQUENCE [LARGE SCALE GENOMIC DNA]</scope>
    <source>
        <strain evidence="1 2">CDVBN10</strain>
    </source>
</reference>
<dbReference type="AlphaFoldDB" id="A0A7V8RN19"/>
<dbReference type="RefSeq" id="WP_181289005.1">
    <property type="nucleotide sequence ID" value="NZ_VDLV01000029.1"/>
</dbReference>
<evidence type="ECO:0000313" key="2">
    <source>
        <dbReference type="Proteomes" id="UP000572407"/>
    </source>
</evidence>
<protein>
    <submittedName>
        <fullName evidence="1">Uncharacterized protein</fullName>
    </submittedName>
</protein>
<comment type="caution">
    <text evidence="1">The sequence shown here is derived from an EMBL/GenBank/DDBJ whole genome shotgun (WGS) entry which is preliminary data.</text>
</comment>